<dbReference type="GO" id="GO:0005085">
    <property type="term" value="F:guanyl-nucleotide exchange factor activity"/>
    <property type="evidence" value="ECO:0007669"/>
    <property type="project" value="InterPro"/>
</dbReference>
<reference evidence="1 2" key="1">
    <citation type="journal article" date="2018" name="Nat. Ecol. Evol.">
        <title>Shark genomes provide insights into elasmobranch evolution and the origin of vertebrates.</title>
        <authorList>
            <person name="Hara Y"/>
            <person name="Yamaguchi K"/>
            <person name="Onimaru K"/>
            <person name="Kadota M"/>
            <person name="Koyanagi M"/>
            <person name="Keeley SD"/>
            <person name="Tatsumi K"/>
            <person name="Tanaka K"/>
            <person name="Motone F"/>
            <person name="Kageyama Y"/>
            <person name="Nozu R"/>
            <person name="Adachi N"/>
            <person name="Nishimura O"/>
            <person name="Nakagawa R"/>
            <person name="Tanegashima C"/>
            <person name="Kiyatake I"/>
            <person name="Matsumoto R"/>
            <person name="Murakumo K"/>
            <person name="Nishida K"/>
            <person name="Terakita A"/>
            <person name="Kuratani S"/>
            <person name="Sato K"/>
            <person name="Hyodo S Kuraku.S."/>
        </authorList>
    </citation>
    <scope>NUCLEOTIDE SEQUENCE [LARGE SCALE GENOMIC DNA]</scope>
</reference>
<protein>
    <submittedName>
        <fullName evidence="1">Uncharacterized protein</fullName>
    </submittedName>
</protein>
<dbReference type="PANTHER" id="PTHR45653:SF4">
    <property type="entry name" value="DEDICATOR OF CYTOKINESIS PROTEIN 3"/>
    <property type="match status" value="1"/>
</dbReference>
<keyword evidence="2" id="KW-1185">Reference proteome</keyword>
<dbReference type="AlphaFoldDB" id="A0A401PP03"/>
<sequence>MKAEAQFWISILSLTPCRTDCMKGDETENKKIGCTVNLLNFYKSEINKEEMYIRYIHKLCDMHLQADNYTDPEEDPFQKDNLIGDVFILKNPNQETHLLKVDPDDEIHALKGILMKRLNL</sequence>
<dbReference type="Proteomes" id="UP000288216">
    <property type="component" value="Unassembled WGS sequence"/>
</dbReference>
<evidence type="ECO:0000313" key="2">
    <source>
        <dbReference type="Proteomes" id="UP000288216"/>
    </source>
</evidence>
<dbReference type="PANTHER" id="PTHR45653">
    <property type="entry name" value="DEDICATOR OF CYTOKINESIS"/>
    <property type="match status" value="1"/>
</dbReference>
<dbReference type="GO" id="GO:0005886">
    <property type="term" value="C:plasma membrane"/>
    <property type="evidence" value="ECO:0007669"/>
    <property type="project" value="TreeGrafter"/>
</dbReference>
<proteinExistence type="predicted"/>
<dbReference type="GO" id="GO:0007264">
    <property type="term" value="P:small GTPase-mediated signal transduction"/>
    <property type="evidence" value="ECO:0007669"/>
    <property type="project" value="InterPro"/>
</dbReference>
<evidence type="ECO:0000313" key="1">
    <source>
        <dbReference type="EMBL" id="GCB74862.1"/>
    </source>
</evidence>
<gene>
    <name evidence="1" type="ORF">scyTo_0020274</name>
</gene>
<name>A0A401PP03_SCYTO</name>
<dbReference type="Gene3D" id="1.25.40.410">
    <property type="match status" value="1"/>
</dbReference>
<dbReference type="STRING" id="75743.A0A401PP03"/>
<accession>A0A401PP03</accession>
<dbReference type="InterPro" id="IPR043161">
    <property type="entry name" value="DOCK_C_lobe_A"/>
</dbReference>
<dbReference type="OrthoDB" id="18896at2759"/>
<comment type="caution">
    <text evidence="1">The sequence shown here is derived from an EMBL/GenBank/DDBJ whole genome shotgun (WGS) entry which is preliminary data.</text>
</comment>
<organism evidence="1 2">
    <name type="scientific">Scyliorhinus torazame</name>
    <name type="common">Cloudy catshark</name>
    <name type="synonym">Catulus torazame</name>
    <dbReference type="NCBI Taxonomy" id="75743"/>
    <lineage>
        <taxon>Eukaryota</taxon>
        <taxon>Metazoa</taxon>
        <taxon>Chordata</taxon>
        <taxon>Craniata</taxon>
        <taxon>Vertebrata</taxon>
        <taxon>Chondrichthyes</taxon>
        <taxon>Elasmobranchii</taxon>
        <taxon>Galeomorphii</taxon>
        <taxon>Galeoidea</taxon>
        <taxon>Carcharhiniformes</taxon>
        <taxon>Scyliorhinidae</taxon>
        <taxon>Scyliorhinus</taxon>
    </lineage>
</organism>
<dbReference type="GO" id="GO:0005737">
    <property type="term" value="C:cytoplasm"/>
    <property type="evidence" value="ECO:0007669"/>
    <property type="project" value="TreeGrafter"/>
</dbReference>
<dbReference type="InterPro" id="IPR026791">
    <property type="entry name" value="DOCK"/>
</dbReference>
<dbReference type="EMBL" id="BFAA01016141">
    <property type="protein sequence ID" value="GCB74862.1"/>
    <property type="molecule type" value="Genomic_DNA"/>
</dbReference>
<dbReference type="GO" id="GO:0031267">
    <property type="term" value="F:small GTPase binding"/>
    <property type="evidence" value="ECO:0007669"/>
    <property type="project" value="TreeGrafter"/>
</dbReference>